<proteinExistence type="predicted"/>
<dbReference type="SUPFAM" id="SSF69318">
    <property type="entry name" value="Integrin alpha N-terminal domain"/>
    <property type="match status" value="1"/>
</dbReference>
<evidence type="ECO:0000259" key="3">
    <source>
        <dbReference type="Pfam" id="PF18962"/>
    </source>
</evidence>
<evidence type="ECO:0000313" key="5">
    <source>
        <dbReference type="Proteomes" id="UP000255317"/>
    </source>
</evidence>
<name>A0A370QAF4_9FLAO</name>
<dbReference type="InterPro" id="IPR028994">
    <property type="entry name" value="Integrin_alpha_N"/>
</dbReference>
<feature type="domain" description="Secretion system C-terminal sorting" evidence="3">
    <location>
        <begin position="394"/>
        <end position="461"/>
    </location>
</feature>
<evidence type="ECO:0000313" key="4">
    <source>
        <dbReference type="EMBL" id="RDK85354.1"/>
    </source>
</evidence>
<protein>
    <submittedName>
        <fullName evidence="4">Putative secreted protein (Por secretion system target)</fullName>
    </submittedName>
</protein>
<dbReference type="Proteomes" id="UP000255317">
    <property type="component" value="Unassembled WGS sequence"/>
</dbReference>
<dbReference type="EMBL" id="QRAO01000003">
    <property type="protein sequence ID" value="RDK85354.1"/>
    <property type="molecule type" value="Genomic_DNA"/>
</dbReference>
<dbReference type="InterPro" id="IPR013517">
    <property type="entry name" value="FG-GAP"/>
</dbReference>
<dbReference type="PANTHER" id="PTHR44103:SF1">
    <property type="entry name" value="PROPROTEIN CONVERTASE P"/>
    <property type="match status" value="1"/>
</dbReference>
<dbReference type="InterPro" id="IPR026444">
    <property type="entry name" value="Secre_tail"/>
</dbReference>
<dbReference type="Pfam" id="PF13517">
    <property type="entry name" value="FG-GAP_3"/>
    <property type="match status" value="3"/>
</dbReference>
<evidence type="ECO:0000256" key="1">
    <source>
        <dbReference type="ARBA" id="ARBA00022729"/>
    </source>
</evidence>
<reference evidence="4 5" key="1">
    <citation type="submission" date="2018-07" db="EMBL/GenBank/DDBJ databases">
        <title>Genomic Encyclopedia of Type Strains, Phase IV (KMG-IV): sequencing the most valuable type-strain genomes for metagenomic binning, comparative biology and taxonomic classification.</title>
        <authorList>
            <person name="Goeker M."/>
        </authorList>
    </citation>
    <scope>NUCLEOTIDE SEQUENCE [LARGE SCALE GENOMIC DNA]</scope>
    <source>
        <strain evidence="4 5">DSM 101478</strain>
    </source>
</reference>
<feature type="signal peptide" evidence="2">
    <location>
        <begin position="1"/>
        <end position="17"/>
    </location>
</feature>
<evidence type="ECO:0000256" key="2">
    <source>
        <dbReference type="SAM" id="SignalP"/>
    </source>
</evidence>
<dbReference type="NCBIfam" id="TIGR04183">
    <property type="entry name" value="Por_Secre_tail"/>
    <property type="match status" value="1"/>
</dbReference>
<dbReference type="OrthoDB" id="9816120at2"/>
<feature type="chain" id="PRO_5016612495" evidence="2">
    <location>
        <begin position="18"/>
        <end position="462"/>
    </location>
</feature>
<accession>A0A370QAF4</accession>
<comment type="caution">
    <text evidence="4">The sequence shown here is derived from an EMBL/GenBank/DDBJ whole genome shotgun (WGS) entry which is preliminary data.</text>
</comment>
<sequence length="462" mass="50742">MQKCLILLLLLNYSLHAQVTFSPHDISHNLSFPVVNLAGDIDNDGDMDIISGGQGSESIEWYENVDGDGNFSVSHFVADGFNTLYDIHLADLDGDNDLDVLSSSYLSHEVAWFENIDGQGNFGTRNILSDIEMGSFGIDTADLDGDNDIDVLTSSDFSPFGYFWHENLDGLGDFGSGISLSQTNRPRRIKAGDLDNDGDNDIVYVNSEAGVIAKSENLDGQGNFGNQLLVADQETYVDWINLVDFDQDNDLDIISNNNVPNNTLPGGEIVWYSNVEGNFGSIQIIANMEEKPSSIQPVDFDNDGDYDIVFTSVLTSNLNGSVSWIENLGSQNFGPIQPIIESNFNNPRSISVADIDGDGDMDFIATSASNDKVTWFENLSILGMPENDTVRFSIIPNPTSKMLNITCDKKIASIRILNSAGRLVLKSEYKRNVNIETLTAGVYFVKVLDQEGIEGNKKLLIY</sequence>
<dbReference type="AlphaFoldDB" id="A0A370QAF4"/>
<dbReference type="Pfam" id="PF18962">
    <property type="entry name" value="Por_Secre_tail"/>
    <property type="match status" value="1"/>
</dbReference>
<dbReference type="Gene3D" id="2.130.10.130">
    <property type="entry name" value="Integrin alpha, N-terminal"/>
    <property type="match status" value="2"/>
</dbReference>
<keyword evidence="5" id="KW-1185">Reference proteome</keyword>
<organism evidence="4 5">
    <name type="scientific">Marinirhabdus gelatinilytica</name>
    <dbReference type="NCBI Taxonomy" id="1703343"/>
    <lineage>
        <taxon>Bacteria</taxon>
        <taxon>Pseudomonadati</taxon>
        <taxon>Bacteroidota</taxon>
        <taxon>Flavobacteriia</taxon>
        <taxon>Flavobacteriales</taxon>
        <taxon>Flavobacteriaceae</taxon>
    </lineage>
</organism>
<dbReference type="PANTHER" id="PTHR44103">
    <property type="entry name" value="PROPROTEIN CONVERTASE P"/>
    <property type="match status" value="1"/>
</dbReference>
<keyword evidence="1 2" id="KW-0732">Signal</keyword>
<dbReference type="RefSeq" id="WP_115123783.1">
    <property type="nucleotide sequence ID" value="NZ_QRAO01000003.1"/>
</dbReference>
<gene>
    <name evidence="4" type="ORF">C8D94_103178</name>
</gene>